<proteinExistence type="predicted"/>
<dbReference type="RefSeq" id="WP_169364737.1">
    <property type="nucleotide sequence ID" value="NZ_JAAVJL010000002.1"/>
</dbReference>
<name>A0ABX1LXP8_9CYAN</name>
<organism evidence="1 2">
    <name type="scientific">Pseudanabaena yagii GIHE-NHR1</name>
    <dbReference type="NCBI Taxonomy" id="2722753"/>
    <lineage>
        <taxon>Bacteria</taxon>
        <taxon>Bacillati</taxon>
        <taxon>Cyanobacteriota</taxon>
        <taxon>Cyanophyceae</taxon>
        <taxon>Pseudanabaenales</taxon>
        <taxon>Pseudanabaenaceae</taxon>
        <taxon>Pseudanabaena</taxon>
        <taxon>Pseudanabaena yagii</taxon>
    </lineage>
</organism>
<dbReference type="Proteomes" id="UP000738376">
    <property type="component" value="Unassembled WGS sequence"/>
</dbReference>
<comment type="caution">
    <text evidence="1">The sequence shown here is derived from an EMBL/GenBank/DDBJ whole genome shotgun (WGS) entry which is preliminary data.</text>
</comment>
<keyword evidence="2" id="KW-1185">Reference proteome</keyword>
<sequence length="144" mass="16091">MKDNQRDIVVEAKCTKAKVNDQQFARLCSLMEVNLFTTTGLGIFFTLNGATGFPKRGQTERQQKLSDARLRQALFHARTGKTVVVLDAQDIFELDKPASLIQILTRKIRDVEHLSGLVTEPCSDIFTPDLPSHLEPIISHLQGS</sequence>
<evidence type="ECO:0008006" key="3">
    <source>
        <dbReference type="Google" id="ProtNLM"/>
    </source>
</evidence>
<dbReference type="EMBL" id="JAAVJL010000002">
    <property type="protein sequence ID" value="NMF59741.1"/>
    <property type="molecule type" value="Genomic_DNA"/>
</dbReference>
<gene>
    <name evidence="1" type="ORF">HC246_17370</name>
</gene>
<accession>A0ABX1LXP8</accession>
<reference evidence="1 2" key="1">
    <citation type="submission" date="2020-03" db="EMBL/GenBank/DDBJ databases">
        <title>Draft Genome Sequence of 2-Methylisoborneol Producing Pseudanabaena yagii Strain GIHE-NHR1 Isolated from North Han River in South Korea.</title>
        <authorList>
            <person name="Jeong J."/>
        </authorList>
    </citation>
    <scope>NUCLEOTIDE SEQUENCE [LARGE SCALE GENOMIC DNA]</scope>
    <source>
        <strain evidence="1 2">GIHE-NHR1</strain>
    </source>
</reference>
<protein>
    <recommendedName>
        <fullName evidence="3">Restriction endonuclease type IV Mrr domain-containing protein</fullName>
    </recommendedName>
</protein>
<evidence type="ECO:0000313" key="1">
    <source>
        <dbReference type="EMBL" id="NMF59741.1"/>
    </source>
</evidence>
<evidence type="ECO:0000313" key="2">
    <source>
        <dbReference type="Proteomes" id="UP000738376"/>
    </source>
</evidence>